<keyword evidence="1" id="KW-1133">Transmembrane helix</keyword>
<evidence type="ECO:0000256" key="1">
    <source>
        <dbReference type="SAM" id="Phobius"/>
    </source>
</evidence>
<keyword evidence="1" id="KW-0812">Transmembrane</keyword>
<accession>A0A5C5WHG0</accession>
<evidence type="ECO:0000313" key="3">
    <source>
        <dbReference type="Proteomes" id="UP000316598"/>
    </source>
</evidence>
<feature type="transmembrane region" description="Helical" evidence="1">
    <location>
        <begin position="112"/>
        <end position="130"/>
    </location>
</feature>
<dbReference type="Proteomes" id="UP000316598">
    <property type="component" value="Unassembled WGS sequence"/>
</dbReference>
<name>A0A5C5WHG0_9BACT</name>
<evidence type="ECO:0000313" key="2">
    <source>
        <dbReference type="EMBL" id="TWT49232.1"/>
    </source>
</evidence>
<comment type="caution">
    <text evidence="2">The sequence shown here is derived from an EMBL/GenBank/DDBJ whole genome shotgun (WGS) entry which is preliminary data.</text>
</comment>
<gene>
    <name evidence="2" type="ORF">Pla22_44240</name>
</gene>
<protein>
    <recommendedName>
        <fullName evidence="4">Prenyltransferase</fullName>
    </recommendedName>
</protein>
<keyword evidence="1" id="KW-0472">Membrane</keyword>
<feature type="transmembrane region" description="Helical" evidence="1">
    <location>
        <begin position="12"/>
        <end position="31"/>
    </location>
</feature>
<feature type="transmembrane region" description="Helical" evidence="1">
    <location>
        <begin position="265"/>
        <end position="283"/>
    </location>
</feature>
<sequence>MNPGYVQRIANSLNAFSIDAALVGVVWQVLFSLGFQHQMPDPSLLFGIFATVWLVYVADRLLDATRLNLERPTTYRHRFHYRYRKPLTAAWIAVLFADAAVIALTIDDSVRRPGFFVAIAVLAYAASVHIAGFRMKFFPKEVQVGVLFALGTSLVAWPDGDSIKWLPFGLSVFMSATLFTVNCLVVACHEYESDRAQSFASWSTEHGSAGLWAKGLATMLCIVSIVVLSIGLVPSLIALSTLGTSAVMLGLLMRPQIPTAHWPAGFLADFGLVLPPLFCCWVLA</sequence>
<feature type="transmembrane region" description="Helical" evidence="1">
    <location>
        <begin position="165"/>
        <end position="188"/>
    </location>
</feature>
<keyword evidence="3" id="KW-1185">Reference proteome</keyword>
<reference evidence="2 3" key="1">
    <citation type="submission" date="2019-02" db="EMBL/GenBank/DDBJ databases">
        <title>Deep-cultivation of Planctomycetes and their phenomic and genomic characterization uncovers novel biology.</title>
        <authorList>
            <person name="Wiegand S."/>
            <person name="Jogler M."/>
            <person name="Boedeker C."/>
            <person name="Pinto D."/>
            <person name="Vollmers J."/>
            <person name="Rivas-Marin E."/>
            <person name="Kohn T."/>
            <person name="Peeters S.H."/>
            <person name="Heuer A."/>
            <person name="Rast P."/>
            <person name="Oberbeckmann S."/>
            <person name="Bunk B."/>
            <person name="Jeske O."/>
            <person name="Meyerdierks A."/>
            <person name="Storesund J.E."/>
            <person name="Kallscheuer N."/>
            <person name="Luecker S."/>
            <person name="Lage O.M."/>
            <person name="Pohl T."/>
            <person name="Merkel B.J."/>
            <person name="Hornburger P."/>
            <person name="Mueller R.-W."/>
            <person name="Bruemmer F."/>
            <person name="Labrenz M."/>
            <person name="Spormann A.M."/>
            <person name="Op Den Camp H."/>
            <person name="Overmann J."/>
            <person name="Amann R."/>
            <person name="Jetten M.S.M."/>
            <person name="Mascher T."/>
            <person name="Medema M.H."/>
            <person name="Devos D.P."/>
            <person name="Kaster A.-K."/>
            <person name="Ovreas L."/>
            <person name="Rohde M."/>
            <person name="Galperin M.Y."/>
            <person name="Jogler C."/>
        </authorList>
    </citation>
    <scope>NUCLEOTIDE SEQUENCE [LARGE SCALE GENOMIC DNA]</scope>
    <source>
        <strain evidence="2 3">Pla22</strain>
    </source>
</reference>
<organism evidence="2 3">
    <name type="scientific">Rubripirellula amarantea</name>
    <dbReference type="NCBI Taxonomy" id="2527999"/>
    <lineage>
        <taxon>Bacteria</taxon>
        <taxon>Pseudomonadati</taxon>
        <taxon>Planctomycetota</taxon>
        <taxon>Planctomycetia</taxon>
        <taxon>Pirellulales</taxon>
        <taxon>Pirellulaceae</taxon>
        <taxon>Rubripirellula</taxon>
    </lineage>
</organism>
<proteinExistence type="predicted"/>
<dbReference type="AlphaFoldDB" id="A0A5C5WHG0"/>
<evidence type="ECO:0008006" key="4">
    <source>
        <dbReference type="Google" id="ProtNLM"/>
    </source>
</evidence>
<feature type="transmembrane region" description="Helical" evidence="1">
    <location>
        <begin position="209"/>
        <end position="230"/>
    </location>
</feature>
<feature type="transmembrane region" description="Helical" evidence="1">
    <location>
        <begin position="86"/>
        <end position="106"/>
    </location>
</feature>
<dbReference type="EMBL" id="SJPI01000003">
    <property type="protein sequence ID" value="TWT49232.1"/>
    <property type="molecule type" value="Genomic_DNA"/>
</dbReference>